<dbReference type="RefSeq" id="WP_346125797.1">
    <property type="nucleotide sequence ID" value="NZ_BAAAXC010000015.1"/>
</dbReference>
<dbReference type="EMBL" id="JBHMCE010000001">
    <property type="protein sequence ID" value="MFB9525878.1"/>
    <property type="molecule type" value="Genomic_DNA"/>
</dbReference>
<reference evidence="1 2" key="1">
    <citation type="submission" date="2024-09" db="EMBL/GenBank/DDBJ databases">
        <authorList>
            <person name="Sun Q."/>
            <person name="Mori K."/>
        </authorList>
    </citation>
    <scope>NUCLEOTIDE SEQUENCE [LARGE SCALE GENOMIC DNA]</scope>
    <source>
        <strain evidence="1 2">JCM 3323</strain>
    </source>
</reference>
<name>A0ABV5PSY2_9ACTN</name>
<sequence length="169" mass="19089">MNRRLLDELNRATTPTARPNPLVVLWRWRYEIGLPVLLSFAIRQLGPVVLLFAAVLLWPPARSEVWGRIRCVVLAHRIRVGCVEAYVVNRRGKIPIVLWCAPAPFGARVWVWCRAGTTPDQLEAGRQVIAAACWVSEVVVLPHPRHGHRVLLEVVCNRYGVIQGREVGI</sequence>
<evidence type="ECO:0000313" key="1">
    <source>
        <dbReference type="EMBL" id="MFB9525878.1"/>
    </source>
</evidence>
<dbReference type="Proteomes" id="UP001589646">
    <property type="component" value="Unassembled WGS sequence"/>
</dbReference>
<keyword evidence="2" id="KW-1185">Reference proteome</keyword>
<protein>
    <submittedName>
        <fullName evidence="1">Uncharacterized protein</fullName>
    </submittedName>
</protein>
<proteinExistence type="predicted"/>
<comment type="caution">
    <text evidence="1">The sequence shown here is derived from an EMBL/GenBank/DDBJ whole genome shotgun (WGS) entry which is preliminary data.</text>
</comment>
<organism evidence="1 2">
    <name type="scientific">Nonomuraea roseola</name>
    <dbReference type="NCBI Taxonomy" id="46179"/>
    <lineage>
        <taxon>Bacteria</taxon>
        <taxon>Bacillati</taxon>
        <taxon>Actinomycetota</taxon>
        <taxon>Actinomycetes</taxon>
        <taxon>Streptosporangiales</taxon>
        <taxon>Streptosporangiaceae</taxon>
        <taxon>Nonomuraea</taxon>
    </lineage>
</organism>
<gene>
    <name evidence="1" type="ORF">ACFFRN_04525</name>
</gene>
<accession>A0ABV5PSY2</accession>
<evidence type="ECO:0000313" key="2">
    <source>
        <dbReference type="Proteomes" id="UP001589646"/>
    </source>
</evidence>